<comment type="caution">
    <text evidence="8">The sequence shown here is derived from an EMBL/GenBank/DDBJ whole genome shotgun (WGS) entry which is preliminary data.</text>
</comment>
<comment type="catalytic activity">
    <reaction evidence="5 6">
        <text>cytidine(34) in tRNA(Ile2) + L-lysine + ATP = lysidine(34) in tRNA(Ile2) + AMP + diphosphate + H(+)</text>
        <dbReference type="Rhea" id="RHEA:43744"/>
        <dbReference type="Rhea" id="RHEA-COMP:10625"/>
        <dbReference type="Rhea" id="RHEA-COMP:10670"/>
        <dbReference type="ChEBI" id="CHEBI:15378"/>
        <dbReference type="ChEBI" id="CHEBI:30616"/>
        <dbReference type="ChEBI" id="CHEBI:32551"/>
        <dbReference type="ChEBI" id="CHEBI:33019"/>
        <dbReference type="ChEBI" id="CHEBI:82748"/>
        <dbReference type="ChEBI" id="CHEBI:83665"/>
        <dbReference type="ChEBI" id="CHEBI:456215"/>
        <dbReference type="EC" id="6.3.4.19"/>
    </reaction>
</comment>
<dbReference type="EMBL" id="JAGRQH010000002">
    <property type="protein sequence ID" value="MBR0559329.1"/>
    <property type="molecule type" value="Genomic_DNA"/>
</dbReference>
<dbReference type="Gene3D" id="3.40.50.620">
    <property type="entry name" value="HUPs"/>
    <property type="match status" value="1"/>
</dbReference>
<dbReference type="EC" id="6.3.4.19" evidence="6"/>
<evidence type="ECO:0000313" key="8">
    <source>
        <dbReference type="EMBL" id="MBR0559329.1"/>
    </source>
</evidence>
<dbReference type="CDD" id="cd01992">
    <property type="entry name" value="TilS_N"/>
    <property type="match status" value="1"/>
</dbReference>
<keyword evidence="6" id="KW-0963">Cytoplasm</keyword>
<dbReference type="InterPro" id="IPR012094">
    <property type="entry name" value="tRNA_Ile_lys_synt"/>
</dbReference>
<evidence type="ECO:0000256" key="3">
    <source>
        <dbReference type="ARBA" id="ARBA00022741"/>
    </source>
</evidence>
<dbReference type="InterPro" id="IPR002048">
    <property type="entry name" value="EF_hand_dom"/>
</dbReference>
<evidence type="ECO:0000256" key="5">
    <source>
        <dbReference type="ARBA" id="ARBA00048539"/>
    </source>
</evidence>
<evidence type="ECO:0000313" key="9">
    <source>
        <dbReference type="Proteomes" id="UP000677812"/>
    </source>
</evidence>
<dbReference type="Proteomes" id="UP000677812">
    <property type="component" value="Unassembled WGS sequence"/>
</dbReference>
<sequence length="416" mass="45626">MDGRISAREFAVCMEALGPFLPDVPEAPMAVAVSGGADSMALAWLMRRWRQHVVAFVVDHGLRVEAAAEAALTVERLGKMGIEARVLRLAPFPSGRVQERARAARFTALEAACVERGCVDVVLGHHQHDQDETIWMRRERVGAAPVSMGLRGMAAEVLRGRVRVLRPLLSFPPERMRATLRAESLPWVEDPSNQNRRFERVRWRQDLTGGMREEARILQRESQSVNVAYAQSLAVCMARSVVWHPAGWCRVLLDNIGNRELVPQLLAELIRMVAGAAYRPARDAVERLVIRGEGTLGGVVLRRAGRFGDGVIMFREERAVGEAVPAESGVQWDGRWIVPESVPKIGPPEGGAGDAEGLHIAKLGDHAARFDARRLGIPSAALRVLPGLYRGDCLLRVPVWCGGDLALIWSSGGPIT</sequence>
<dbReference type="InterPro" id="IPR011063">
    <property type="entry name" value="TilS/TtcA_N"/>
</dbReference>
<evidence type="ECO:0000259" key="7">
    <source>
        <dbReference type="PROSITE" id="PS50222"/>
    </source>
</evidence>
<comment type="similarity">
    <text evidence="6">Belongs to the tRNA(Ile)-lysidine synthase family.</text>
</comment>
<dbReference type="GO" id="GO:0032267">
    <property type="term" value="F:tRNA(Ile)-lysidine synthase activity"/>
    <property type="evidence" value="ECO:0007669"/>
    <property type="project" value="UniProtKB-EC"/>
</dbReference>
<proteinExistence type="inferred from homology"/>
<evidence type="ECO:0000256" key="6">
    <source>
        <dbReference type="HAMAP-Rule" id="MF_01161"/>
    </source>
</evidence>
<evidence type="ECO:0000256" key="1">
    <source>
        <dbReference type="ARBA" id="ARBA00022598"/>
    </source>
</evidence>
<feature type="domain" description="EF-hand" evidence="7">
    <location>
        <begin position="1"/>
        <end position="20"/>
    </location>
</feature>
<dbReference type="PROSITE" id="PS50222">
    <property type="entry name" value="EF_HAND_2"/>
    <property type="match status" value="1"/>
</dbReference>
<feature type="binding site" evidence="6">
    <location>
        <begin position="34"/>
        <end position="39"/>
    </location>
    <ligand>
        <name>ATP</name>
        <dbReference type="ChEBI" id="CHEBI:30616"/>
    </ligand>
</feature>
<keyword evidence="9" id="KW-1185">Reference proteome</keyword>
<gene>
    <name evidence="6 8" type="primary">tilS</name>
    <name evidence="8" type="ORF">KB213_04550</name>
</gene>
<keyword evidence="4 6" id="KW-0067">ATP-binding</keyword>
<evidence type="ECO:0000256" key="4">
    <source>
        <dbReference type="ARBA" id="ARBA00022840"/>
    </source>
</evidence>
<dbReference type="Pfam" id="PF01171">
    <property type="entry name" value="ATP_bind_3"/>
    <property type="match status" value="1"/>
</dbReference>
<reference evidence="8 9" key="1">
    <citation type="submission" date="2021-04" db="EMBL/GenBank/DDBJ databases">
        <title>The complete genome sequence of Neokomagataea sp. TBRC 2177.</title>
        <authorList>
            <person name="Charoenyingcharoen P."/>
            <person name="Yukphan P."/>
        </authorList>
    </citation>
    <scope>NUCLEOTIDE SEQUENCE [LARGE SCALE GENOMIC DNA]</scope>
    <source>
        <strain evidence="8 9">TBRC 2177</strain>
    </source>
</reference>
<name>A0ABS5E613_9PROT</name>
<dbReference type="PANTHER" id="PTHR43033:SF1">
    <property type="entry name" value="TRNA(ILE)-LYSIDINE SYNTHASE-RELATED"/>
    <property type="match status" value="1"/>
</dbReference>
<dbReference type="PANTHER" id="PTHR43033">
    <property type="entry name" value="TRNA(ILE)-LYSIDINE SYNTHASE-RELATED"/>
    <property type="match status" value="1"/>
</dbReference>
<keyword evidence="2 6" id="KW-0819">tRNA processing</keyword>
<accession>A0ABS5E613</accession>
<comment type="function">
    <text evidence="6">Ligates lysine onto the cytidine present at position 34 of the AUA codon-specific tRNA(Ile) that contains the anticodon CAU, in an ATP-dependent manner. Cytidine is converted to lysidine, thus changing the amino acid specificity of the tRNA from methionine to isoleucine.</text>
</comment>
<comment type="subcellular location">
    <subcellularLocation>
        <location evidence="6">Cytoplasm</location>
    </subcellularLocation>
</comment>
<dbReference type="InterPro" id="IPR014729">
    <property type="entry name" value="Rossmann-like_a/b/a_fold"/>
</dbReference>
<dbReference type="SUPFAM" id="SSF52402">
    <property type="entry name" value="Adenine nucleotide alpha hydrolases-like"/>
    <property type="match status" value="1"/>
</dbReference>
<dbReference type="InterPro" id="IPR012795">
    <property type="entry name" value="tRNA_Ile_lys_synt_N"/>
</dbReference>
<organism evidence="8 9">
    <name type="scientific">Neokomagataea anthophila</name>
    <dbReference type="NCBI Taxonomy" id="2826925"/>
    <lineage>
        <taxon>Bacteria</taxon>
        <taxon>Pseudomonadati</taxon>
        <taxon>Pseudomonadota</taxon>
        <taxon>Alphaproteobacteria</taxon>
        <taxon>Acetobacterales</taxon>
        <taxon>Acetobacteraceae</taxon>
        <taxon>Neokomagataea</taxon>
    </lineage>
</organism>
<protein>
    <recommendedName>
        <fullName evidence="6">tRNA(Ile)-lysidine synthase</fullName>
        <ecNumber evidence="6">6.3.4.19</ecNumber>
    </recommendedName>
    <alternativeName>
        <fullName evidence="6">tRNA(Ile)-2-lysyl-cytidine synthase</fullName>
    </alternativeName>
    <alternativeName>
        <fullName evidence="6">tRNA(Ile)-lysidine synthetase</fullName>
    </alternativeName>
</protein>
<dbReference type="NCBIfam" id="TIGR02432">
    <property type="entry name" value="lysidine_TilS_N"/>
    <property type="match status" value="1"/>
</dbReference>
<keyword evidence="3 6" id="KW-0547">Nucleotide-binding</keyword>
<evidence type="ECO:0000256" key="2">
    <source>
        <dbReference type="ARBA" id="ARBA00022694"/>
    </source>
</evidence>
<comment type="domain">
    <text evidence="6">The N-terminal region contains the highly conserved SGGXDS motif, predicted to be a P-loop motif involved in ATP binding.</text>
</comment>
<dbReference type="HAMAP" id="MF_01161">
    <property type="entry name" value="tRNA_Ile_lys_synt"/>
    <property type="match status" value="1"/>
</dbReference>
<keyword evidence="1 6" id="KW-0436">Ligase</keyword>